<dbReference type="OrthoDB" id="2449573at2759"/>
<feature type="region of interest" description="Disordered" evidence="2">
    <location>
        <begin position="622"/>
        <end position="666"/>
    </location>
</feature>
<feature type="compositionally biased region" description="Polar residues" evidence="2">
    <location>
        <begin position="182"/>
        <end position="196"/>
    </location>
</feature>
<reference evidence="3" key="1">
    <citation type="journal article" date="2020" name="Fungal Divers.">
        <title>Resolving the Mortierellaceae phylogeny through synthesis of multi-gene phylogenetics and phylogenomics.</title>
        <authorList>
            <person name="Vandepol N."/>
            <person name="Liber J."/>
            <person name="Desiro A."/>
            <person name="Na H."/>
            <person name="Kennedy M."/>
            <person name="Barry K."/>
            <person name="Grigoriev I.V."/>
            <person name="Miller A.N."/>
            <person name="O'Donnell K."/>
            <person name="Stajich J.E."/>
            <person name="Bonito G."/>
        </authorList>
    </citation>
    <scope>NUCLEOTIDE SEQUENCE</scope>
    <source>
        <strain evidence="3">MES-2147</strain>
    </source>
</reference>
<protein>
    <submittedName>
        <fullName evidence="3">Uncharacterized protein</fullName>
    </submittedName>
</protein>
<gene>
    <name evidence="3" type="ORF">BGZ65_005451</name>
</gene>
<feature type="compositionally biased region" description="Basic residues" evidence="2">
    <location>
        <begin position="11"/>
        <end position="20"/>
    </location>
</feature>
<dbReference type="EMBL" id="JAAAHW010007011">
    <property type="protein sequence ID" value="KAF9952173.1"/>
    <property type="molecule type" value="Genomic_DNA"/>
</dbReference>
<evidence type="ECO:0000256" key="2">
    <source>
        <dbReference type="SAM" id="MobiDB-lite"/>
    </source>
</evidence>
<feature type="compositionally biased region" description="Polar residues" evidence="2">
    <location>
        <begin position="389"/>
        <end position="399"/>
    </location>
</feature>
<dbReference type="Proteomes" id="UP000749646">
    <property type="component" value="Unassembled WGS sequence"/>
</dbReference>
<dbReference type="AlphaFoldDB" id="A0A9P6LYU0"/>
<feature type="compositionally biased region" description="Polar residues" evidence="2">
    <location>
        <begin position="327"/>
        <end position="341"/>
    </location>
</feature>
<feature type="compositionally biased region" description="Low complexity" evidence="2">
    <location>
        <begin position="198"/>
        <end position="217"/>
    </location>
</feature>
<evidence type="ECO:0000313" key="4">
    <source>
        <dbReference type="Proteomes" id="UP000749646"/>
    </source>
</evidence>
<sequence>MAALQNAKEWFKRRRGKKRNAVPCNPNVYIPGIGSPPTRNSSQPTLIPYIPPSARKQRRSEDGSSDDDDDEYDDYDDYNIELDLDEDGLPEFIICRESLNAAASLAVAAAHKGTPSAEYVPDEDDSSHGLLAGSSSSSKGSASGTNSESGAASAATLVSSIPCKPFALGYKHHKHSGSHSSLPTQLPGQQPKTDLTGSPPSNQPPKQQQQSQAQPGPIRHSLTRNLNYLNNRHKRNSEQQWSQAQIQSMPQPELHRLEKVAKSSDAGSTKFSASTETLNAQEYARTVKTLWQMVEDKGLAHRLKDASPVEREWLIFNHKNALFPLKPSSTTANTVRTGSENTRARVNAHPQHASDSRLTPINEASGAPSTQENEMPTPRRRGSPRSKDGTQPQMSSLPNSPVAGPVLSASEAEKKERRSTLLSPMVLQSAMELQKRDHYTIQQRVDMEEDWRMQARLLRTVKDPEERARGVRHVQAQFLQRQQQQRAEGFKEYEPTHEDFNKWFDLKEELDDNDVPDLNDDVRGFDLKEEFEYEDERKEREARELEERKKKELEELEHELNIMGLERFEPLGFVESDSSSSSEQEDPSSSQTQTPEELEKHHQRQILLHQQLQEQCQQLQLQLQQADKKSKKKKLGPAPSGTTLPPPPPGPRPPANASTNANANANTNANVVAVQPLKPRNGRKMFANDCDSMIIKDMPVIAPATH</sequence>
<keyword evidence="4" id="KW-1185">Reference proteome</keyword>
<feature type="region of interest" description="Disordered" evidence="2">
    <location>
        <begin position="107"/>
        <end position="149"/>
    </location>
</feature>
<name>A0A9P6LYU0_9FUNG</name>
<evidence type="ECO:0000256" key="1">
    <source>
        <dbReference type="SAM" id="Coils"/>
    </source>
</evidence>
<accession>A0A9P6LYU0</accession>
<feature type="compositionally biased region" description="Low complexity" evidence="2">
    <location>
        <begin position="575"/>
        <end position="595"/>
    </location>
</feature>
<feature type="compositionally biased region" description="Low complexity" evidence="2">
    <location>
        <begin position="655"/>
        <end position="666"/>
    </location>
</feature>
<feature type="compositionally biased region" description="Acidic residues" evidence="2">
    <location>
        <begin position="63"/>
        <end position="78"/>
    </location>
</feature>
<feature type="coiled-coil region" evidence="1">
    <location>
        <begin position="528"/>
        <end position="566"/>
    </location>
</feature>
<evidence type="ECO:0000313" key="3">
    <source>
        <dbReference type="EMBL" id="KAF9952173.1"/>
    </source>
</evidence>
<feature type="compositionally biased region" description="Low complexity" evidence="2">
    <location>
        <begin position="128"/>
        <end position="149"/>
    </location>
</feature>
<keyword evidence="1" id="KW-0175">Coiled coil</keyword>
<feature type="region of interest" description="Disordered" evidence="2">
    <location>
        <begin position="172"/>
        <end position="219"/>
    </location>
</feature>
<feature type="compositionally biased region" description="Pro residues" evidence="2">
    <location>
        <begin position="644"/>
        <end position="654"/>
    </location>
</feature>
<comment type="caution">
    <text evidence="3">The sequence shown here is derived from an EMBL/GenBank/DDBJ whole genome shotgun (WGS) entry which is preliminary data.</text>
</comment>
<organism evidence="3 4">
    <name type="scientific">Modicella reniformis</name>
    <dbReference type="NCBI Taxonomy" id="1440133"/>
    <lineage>
        <taxon>Eukaryota</taxon>
        <taxon>Fungi</taxon>
        <taxon>Fungi incertae sedis</taxon>
        <taxon>Mucoromycota</taxon>
        <taxon>Mortierellomycotina</taxon>
        <taxon>Mortierellomycetes</taxon>
        <taxon>Mortierellales</taxon>
        <taxon>Mortierellaceae</taxon>
        <taxon>Modicella</taxon>
    </lineage>
</organism>
<proteinExistence type="predicted"/>
<feature type="region of interest" description="Disordered" evidence="2">
    <location>
        <begin position="1"/>
        <end position="78"/>
    </location>
</feature>
<feature type="region of interest" description="Disordered" evidence="2">
    <location>
        <begin position="326"/>
        <end position="421"/>
    </location>
</feature>
<feature type="region of interest" description="Disordered" evidence="2">
    <location>
        <begin position="575"/>
        <end position="604"/>
    </location>
</feature>